<feature type="domain" description="Glycosyltransferase 2-like" evidence="1">
    <location>
        <begin position="9"/>
        <end position="144"/>
    </location>
</feature>
<keyword evidence="2" id="KW-0808">Transferase</keyword>
<gene>
    <name evidence="2" type="ORF">US11_C0002G0039</name>
</gene>
<dbReference type="STRING" id="1618480.US11_C0002G0039"/>
<reference evidence="2 3" key="1">
    <citation type="journal article" date="2015" name="Nature">
        <title>rRNA introns, odd ribosomes, and small enigmatic genomes across a large radiation of phyla.</title>
        <authorList>
            <person name="Brown C.T."/>
            <person name="Hug L.A."/>
            <person name="Thomas B.C."/>
            <person name="Sharon I."/>
            <person name="Castelle C.J."/>
            <person name="Singh A."/>
            <person name="Wilkins M.J."/>
            <person name="Williams K.H."/>
            <person name="Banfield J.F."/>
        </authorList>
    </citation>
    <scope>NUCLEOTIDE SEQUENCE [LARGE SCALE GENOMIC DNA]</scope>
</reference>
<dbReference type="Pfam" id="PF00535">
    <property type="entry name" value="Glycos_transf_2"/>
    <property type="match status" value="1"/>
</dbReference>
<evidence type="ECO:0000313" key="2">
    <source>
        <dbReference type="EMBL" id="KKQ01980.1"/>
    </source>
</evidence>
<dbReference type="InterPro" id="IPR001173">
    <property type="entry name" value="Glyco_trans_2-like"/>
</dbReference>
<organism evidence="2 3">
    <name type="scientific">Candidatus Roizmanbacteria bacterium GW2011_GWA2_36_23</name>
    <dbReference type="NCBI Taxonomy" id="1618480"/>
    <lineage>
        <taxon>Bacteria</taxon>
        <taxon>Candidatus Roizmaniibacteriota</taxon>
    </lineage>
</organism>
<dbReference type="GO" id="GO:0016740">
    <property type="term" value="F:transferase activity"/>
    <property type="evidence" value="ECO:0007669"/>
    <property type="project" value="UniProtKB-KW"/>
</dbReference>
<dbReference type="Gene3D" id="3.90.550.10">
    <property type="entry name" value="Spore Coat Polysaccharide Biosynthesis Protein SpsA, Chain A"/>
    <property type="match status" value="1"/>
</dbReference>
<dbReference type="CDD" id="cd02511">
    <property type="entry name" value="Beta4Glucosyltransferase"/>
    <property type="match status" value="1"/>
</dbReference>
<dbReference type="PANTHER" id="PTHR43630:SF2">
    <property type="entry name" value="GLYCOSYLTRANSFERASE"/>
    <property type="match status" value="1"/>
</dbReference>
<dbReference type="SUPFAM" id="SSF53448">
    <property type="entry name" value="Nucleotide-diphospho-sugar transferases"/>
    <property type="match status" value="1"/>
</dbReference>
<sequence length="261" mass="30906">MKQTNNTITVIIHTYREENNIEECIKSARLLTNDILVVDMESDDKTCHIAEKEKVRIISFPHSDYVEPAREFGIKNTESDWVFLLDADERITLELVQEIKSIIANNFDSGRFTHYKVSRKNIFYRKWLQYGGWRPDHQIRLFNKSFFKSWPKEIHSTPLINGNMGYLSKPLLHYFHGDLEQMVNKTIIFEDIESNLLFKAGRKTSTPIFFRKYLGELFRRLIMKKGYFDGSIGIIESIYQAFSKTITYLYLYEKKLKSRTV</sequence>
<name>A0A0G0ELL8_9BACT</name>
<dbReference type="PANTHER" id="PTHR43630">
    <property type="entry name" value="POLY-BETA-1,6-N-ACETYL-D-GLUCOSAMINE SYNTHASE"/>
    <property type="match status" value="1"/>
</dbReference>
<dbReference type="EMBL" id="LBRS01000002">
    <property type="protein sequence ID" value="KKQ01980.1"/>
    <property type="molecule type" value="Genomic_DNA"/>
</dbReference>
<accession>A0A0G0ELL8</accession>
<proteinExistence type="predicted"/>
<comment type="caution">
    <text evidence="2">The sequence shown here is derived from an EMBL/GenBank/DDBJ whole genome shotgun (WGS) entry which is preliminary data.</text>
</comment>
<dbReference type="InterPro" id="IPR029044">
    <property type="entry name" value="Nucleotide-diphossugar_trans"/>
</dbReference>
<evidence type="ECO:0000259" key="1">
    <source>
        <dbReference type="Pfam" id="PF00535"/>
    </source>
</evidence>
<dbReference type="AlphaFoldDB" id="A0A0G0ELL8"/>
<dbReference type="Proteomes" id="UP000034344">
    <property type="component" value="Unassembled WGS sequence"/>
</dbReference>
<protein>
    <submittedName>
        <fullName evidence="2">Glycosyl transferase family 2</fullName>
    </submittedName>
</protein>
<evidence type="ECO:0000313" key="3">
    <source>
        <dbReference type="Proteomes" id="UP000034344"/>
    </source>
</evidence>